<feature type="domain" description="FIST C-domain" evidence="2">
    <location>
        <begin position="235"/>
        <end position="384"/>
    </location>
</feature>
<evidence type="ECO:0000313" key="3">
    <source>
        <dbReference type="EMBL" id="MFC3052412.1"/>
    </source>
</evidence>
<proteinExistence type="predicted"/>
<sequence>MLTLHTFAASHKETSKALAAIAQKINVAPINGSFVFAFYGCHHHGDHIHTFIQKAWPTVPFVGGTSNTGLICSGELLDEYSIGFLVIEDPDGCYGAASCNLEGDIAVNAKATLLKALENAGCDGELPRLVWVYGAPGSEEDVITSLRSIIGDHCPIMGGSSADNTVEGYWQQLGPAGITQKGLAIGVLFPSGEVGISFQGGYQPTGISGTVTKTAAKKPHTTASRKILEIDNKPAAEVYNNWAGGIFDSALQTGGGILQTASLYPIAVKTGEIMGIPQYLLIHPDAISKAGALHTFAEITEGTVVHFMEGNPDLLIERAGNVVREAISQLPESNSGLAGGIVTYCAGCKIAVDSKMPSVANNIADNFAGLPHIGCFTFGEQGQFAGCNVHGNLMISAIIFSG</sequence>
<feature type="domain" description="FIST" evidence="1">
    <location>
        <begin position="31"/>
        <end position="234"/>
    </location>
</feature>
<evidence type="ECO:0000313" key="4">
    <source>
        <dbReference type="Proteomes" id="UP001595444"/>
    </source>
</evidence>
<reference evidence="4" key="1">
    <citation type="journal article" date="2019" name="Int. J. Syst. Evol. Microbiol.">
        <title>The Global Catalogue of Microorganisms (GCM) 10K type strain sequencing project: providing services to taxonomists for standard genome sequencing and annotation.</title>
        <authorList>
            <consortium name="The Broad Institute Genomics Platform"/>
            <consortium name="The Broad Institute Genome Sequencing Center for Infectious Disease"/>
            <person name="Wu L."/>
            <person name="Ma J."/>
        </authorList>
    </citation>
    <scope>NUCLEOTIDE SEQUENCE [LARGE SCALE GENOMIC DNA]</scope>
    <source>
        <strain evidence="4">KCTC 62164</strain>
    </source>
</reference>
<organism evidence="3 4">
    <name type="scientific">Kordiimonas pumila</name>
    <dbReference type="NCBI Taxonomy" id="2161677"/>
    <lineage>
        <taxon>Bacteria</taxon>
        <taxon>Pseudomonadati</taxon>
        <taxon>Pseudomonadota</taxon>
        <taxon>Alphaproteobacteria</taxon>
        <taxon>Kordiimonadales</taxon>
        <taxon>Kordiimonadaceae</taxon>
        <taxon>Kordiimonas</taxon>
    </lineage>
</organism>
<evidence type="ECO:0000259" key="1">
    <source>
        <dbReference type="SMART" id="SM00897"/>
    </source>
</evidence>
<name>A0ABV7D5G4_9PROT</name>
<evidence type="ECO:0000259" key="2">
    <source>
        <dbReference type="SMART" id="SM01204"/>
    </source>
</evidence>
<protein>
    <submittedName>
        <fullName evidence="3">FIST signal transduction protein</fullName>
    </submittedName>
</protein>
<dbReference type="PANTHER" id="PTHR40252:SF2">
    <property type="entry name" value="BLR0328 PROTEIN"/>
    <property type="match status" value="1"/>
</dbReference>
<dbReference type="Pfam" id="PF08495">
    <property type="entry name" value="FIST"/>
    <property type="match status" value="1"/>
</dbReference>
<dbReference type="SMART" id="SM00897">
    <property type="entry name" value="FIST"/>
    <property type="match status" value="1"/>
</dbReference>
<dbReference type="InterPro" id="IPR019494">
    <property type="entry name" value="FIST_C"/>
</dbReference>
<comment type="caution">
    <text evidence="3">The sequence shown here is derived from an EMBL/GenBank/DDBJ whole genome shotgun (WGS) entry which is preliminary data.</text>
</comment>
<gene>
    <name evidence="3" type="ORF">ACFOKA_10920</name>
</gene>
<dbReference type="PANTHER" id="PTHR40252">
    <property type="entry name" value="BLR0328 PROTEIN"/>
    <property type="match status" value="1"/>
</dbReference>
<keyword evidence="4" id="KW-1185">Reference proteome</keyword>
<dbReference type="SMART" id="SM01204">
    <property type="entry name" value="FIST_C"/>
    <property type="match status" value="1"/>
</dbReference>
<dbReference type="EMBL" id="JBHRSL010000010">
    <property type="protein sequence ID" value="MFC3052412.1"/>
    <property type="molecule type" value="Genomic_DNA"/>
</dbReference>
<dbReference type="Pfam" id="PF10442">
    <property type="entry name" value="FIST_C"/>
    <property type="match status" value="1"/>
</dbReference>
<dbReference type="RefSeq" id="WP_194213923.1">
    <property type="nucleotide sequence ID" value="NZ_CP061205.1"/>
</dbReference>
<dbReference type="Proteomes" id="UP001595444">
    <property type="component" value="Unassembled WGS sequence"/>
</dbReference>
<accession>A0ABV7D5G4</accession>
<dbReference type="InterPro" id="IPR013702">
    <property type="entry name" value="FIST_domain_N"/>
</dbReference>